<dbReference type="Proteomes" id="UP000509568">
    <property type="component" value="Chromosome"/>
</dbReference>
<organism evidence="5 6">
    <name type="scientific">Pseudomonas eucalypticola</name>
    <dbReference type="NCBI Taxonomy" id="2599595"/>
    <lineage>
        <taxon>Bacteria</taxon>
        <taxon>Pseudomonadati</taxon>
        <taxon>Pseudomonadota</taxon>
        <taxon>Gammaproteobacteria</taxon>
        <taxon>Pseudomonadales</taxon>
        <taxon>Pseudomonadaceae</taxon>
        <taxon>Pseudomonas</taxon>
    </lineage>
</organism>
<dbReference type="EMBL" id="CP056030">
    <property type="protein sequence ID" value="QKZ03251.1"/>
    <property type="molecule type" value="Genomic_DNA"/>
</dbReference>
<dbReference type="PANTHER" id="PTHR34596:SF2">
    <property type="entry name" value="CHITOPORIN"/>
    <property type="match status" value="1"/>
</dbReference>
<feature type="chain" id="PRO_5028863484" evidence="4">
    <location>
        <begin position="25"/>
        <end position="448"/>
    </location>
</feature>
<feature type="signal peptide" evidence="4">
    <location>
        <begin position="1"/>
        <end position="24"/>
    </location>
</feature>
<dbReference type="PANTHER" id="PTHR34596">
    <property type="entry name" value="CHITOPORIN"/>
    <property type="match status" value="1"/>
</dbReference>
<evidence type="ECO:0000256" key="2">
    <source>
        <dbReference type="ARBA" id="ARBA00022448"/>
    </source>
</evidence>
<dbReference type="GO" id="GO:0015288">
    <property type="term" value="F:porin activity"/>
    <property type="evidence" value="ECO:0007669"/>
    <property type="project" value="TreeGrafter"/>
</dbReference>
<keyword evidence="2" id="KW-0813">Transport</keyword>
<evidence type="ECO:0000313" key="6">
    <source>
        <dbReference type="Proteomes" id="UP000509568"/>
    </source>
</evidence>
<dbReference type="InterPro" id="IPR023614">
    <property type="entry name" value="Porin_dom_sf"/>
</dbReference>
<dbReference type="Pfam" id="PF03573">
    <property type="entry name" value="OprD"/>
    <property type="match status" value="1"/>
</dbReference>
<dbReference type="Gene3D" id="2.40.160.10">
    <property type="entry name" value="Porin"/>
    <property type="match status" value="1"/>
</dbReference>
<name>A0A7D5HUV8_9PSED</name>
<reference evidence="5 6" key="1">
    <citation type="submission" date="2020-06" db="EMBL/GenBank/DDBJ databases">
        <title>Pseudomonas eucalypticola sp. nov., an endophyte of Eucalyptus dunnii leaves with biocontrol ability of eucalyptus leaf blight.</title>
        <authorList>
            <person name="Liu Y."/>
            <person name="Song Z."/>
            <person name="Zeng H."/>
            <person name="Lu M."/>
            <person name="Wang X."/>
            <person name="Lian X."/>
            <person name="Zhang Q."/>
        </authorList>
    </citation>
    <scope>NUCLEOTIDE SEQUENCE [LARGE SCALE GENOMIC DNA]</scope>
    <source>
        <strain evidence="5 6">NP-1</strain>
    </source>
</reference>
<protein>
    <submittedName>
        <fullName evidence="5">OprD family porin</fullName>
    </submittedName>
</protein>
<evidence type="ECO:0000256" key="1">
    <source>
        <dbReference type="ARBA" id="ARBA00009075"/>
    </source>
</evidence>
<proteinExistence type="inferred from homology"/>
<comment type="similarity">
    <text evidence="1">Belongs to the outer membrane porin (Opr) (TC 1.B.25) family.</text>
</comment>
<dbReference type="GO" id="GO:0016020">
    <property type="term" value="C:membrane"/>
    <property type="evidence" value="ECO:0007669"/>
    <property type="project" value="InterPro"/>
</dbReference>
<dbReference type="InterPro" id="IPR005318">
    <property type="entry name" value="OM_porin_bac"/>
</dbReference>
<evidence type="ECO:0000256" key="3">
    <source>
        <dbReference type="ARBA" id="ARBA00022729"/>
    </source>
</evidence>
<accession>A0A7D5HUV8</accession>
<sequence length="448" mass="48785">MKSTFRFTPLFVALAATMSGAAFADDAPATNNQDGFIAGSSLTLDLKNYYFNHDRHDGKQDSKEWGQGFIGIFQSGFTEGTVGFGVDLNAMLGLKLDGGGGSGGSSILPTTASTKPDNLYGDAPDSFSSAGGAVKMRAFNTIVRAGDLFLNNPVIAGGSTRMLPMTFRGFEATNTSIDHLTLDAGQVSFDKLFNQSGNGRIGTYYGALPDGKESKHMDWAGGTYTGLPGVTTSLYASQLKDIWNQYYYDLDYTWALNDLVSLNPGFHYYHTQDSGQALLGPIDNNTFSLHLGVTVGHQTVTASMQKVNGNTPFDYIQDGDSIFLDNSQQYSDFNAPGEKSWKLQYAYDFVGWGLPGLTSAVSYTRGTMDLTKATQNPESGYSYYSADGKDAKHWERDVDLKYVVQEGPAKNLGVRLRWATNRGGDGYKAVDHNADEYRVIVDYPINIF</sequence>
<evidence type="ECO:0000256" key="4">
    <source>
        <dbReference type="SAM" id="SignalP"/>
    </source>
</evidence>
<evidence type="ECO:0000313" key="5">
    <source>
        <dbReference type="EMBL" id="QKZ03251.1"/>
    </source>
</evidence>
<keyword evidence="3 4" id="KW-0732">Signal</keyword>
<dbReference type="RefSeq" id="WP_158154410.1">
    <property type="nucleotide sequence ID" value="NZ_CP056030.1"/>
</dbReference>
<keyword evidence="6" id="KW-1185">Reference proteome</keyword>
<gene>
    <name evidence="5" type="ORF">HWQ56_05410</name>
</gene>
<dbReference type="KEGG" id="pez:HWQ56_05410"/>
<dbReference type="AlphaFoldDB" id="A0A7D5HUV8"/>